<dbReference type="PANTHER" id="PTHR32179">
    <property type="entry name" value="NICOTINATE-NUCLEOTIDE PYROPHOSPHORYLASE [CARBOXYLATING]"/>
    <property type="match status" value="1"/>
</dbReference>
<gene>
    <name evidence="14" type="ORF">MNBD_PLANCTO02-1054</name>
</gene>
<evidence type="ECO:0000256" key="11">
    <source>
        <dbReference type="ARBA" id="ARBA00069173"/>
    </source>
</evidence>
<keyword evidence="7 14" id="KW-0328">Glycosyltransferase</keyword>
<dbReference type="InterPro" id="IPR027277">
    <property type="entry name" value="NadC/ModD"/>
</dbReference>
<dbReference type="GO" id="GO:0009435">
    <property type="term" value="P:NAD+ biosynthetic process"/>
    <property type="evidence" value="ECO:0007669"/>
    <property type="project" value="UniProtKB-UniPathway"/>
</dbReference>
<evidence type="ECO:0000256" key="4">
    <source>
        <dbReference type="ARBA" id="ARBA00011218"/>
    </source>
</evidence>
<feature type="domain" description="Quinolinate phosphoribosyl transferase C-terminal" evidence="12">
    <location>
        <begin position="117"/>
        <end position="293"/>
    </location>
</feature>
<dbReference type="SUPFAM" id="SSF51690">
    <property type="entry name" value="Nicotinate/Quinolinate PRTase C-terminal domain-like"/>
    <property type="match status" value="1"/>
</dbReference>
<evidence type="ECO:0000256" key="3">
    <source>
        <dbReference type="ARBA" id="ARBA00009400"/>
    </source>
</evidence>
<dbReference type="Gene3D" id="3.20.20.70">
    <property type="entry name" value="Aldolase class I"/>
    <property type="match status" value="1"/>
</dbReference>
<evidence type="ECO:0000256" key="5">
    <source>
        <dbReference type="ARBA" id="ARBA00011944"/>
    </source>
</evidence>
<evidence type="ECO:0000259" key="13">
    <source>
        <dbReference type="Pfam" id="PF02749"/>
    </source>
</evidence>
<accession>A0A3B1DG33</accession>
<organism evidence="14">
    <name type="scientific">hydrothermal vent metagenome</name>
    <dbReference type="NCBI Taxonomy" id="652676"/>
    <lineage>
        <taxon>unclassified sequences</taxon>
        <taxon>metagenomes</taxon>
        <taxon>ecological metagenomes</taxon>
    </lineage>
</organism>
<dbReference type="Gene3D" id="3.90.1170.20">
    <property type="entry name" value="Quinolinate phosphoribosyl transferase, N-terminal domain"/>
    <property type="match status" value="1"/>
</dbReference>
<evidence type="ECO:0000256" key="9">
    <source>
        <dbReference type="ARBA" id="ARBA00033102"/>
    </source>
</evidence>
<dbReference type="EMBL" id="UOGL01000364">
    <property type="protein sequence ID" value="VAX39742.1"/>
    <property type="molecule type" value="Genomic_DNA"/>
</dbReference>
<reference evidence="14" key="1">
    <citation type="submission" date="2018-06" db="EMBL/GenBank/DDBJ databases">
        <authorList>
            <person name="Zhirakovskaya E."/>
        </authorList>
    </citation>
    <scope>NUCLEOTIDE SEQUENCE</scope>
</reference>
<dbReference type="InterPro" id="IPR022412">
    <property type="entry name" value="Quinolinate_PRibosylTrfase_N"/>
</dbReference>
<dbReference type="InterPro" id="IPR037128">
    <property type="entry name" value="Quinolinate_PRibosylTase_N_sf"/>
</dbReference>
<dbReference type="NCBIfam" id="TIGR00078">
    <property type="entry name" value="nadC"/>
    <property type="match status" value="1"/>
</dbReference>
<evidence type="ECO:0000313" key="14">
    <source>
        <dbReference type="EMBL" id="VAX39742.1"/>
    </source>
</evidence>
<keyword evidence="6" id="KW-0662">Pyridine nucleotide biosynthesis</keyword>
<dbReference type="GO" id="GO:0004514">
    <property type="term" value="F:nicotinate-nucleotide diphosphorylase (carboxylating) activity"/>
    <property type="evidence" value="ECO:0007669"/>
    <property type="project" value="UniProtKB-EC"/>
</dbReference>
<evidence type="ECO:0000259" key="12">
    <source>
        <dbReference type="Pfam" id="PF01729"/>
    </source>
</evidence>
<dbReference type="InterPro" id="IPR036068">
    <property type="entry name" value="Nicotinate_pribotase-like_C"/>
</dbReference>
<dbReference type="EC" id="2.4.2.19" evidence="5"/>
<dbReference type="PANTHER" id="PTHR32179:SF3">
    <property type="entry name" value="NICOTINATE-NUCLEOTIDE PYROPHOSPHORYLASE [CARBOXYLATING]"/>
    <property type="match status" value="1"/>
</dbReference>
<comment type="pathway">
    <text evidence="2">Cofactor biosynthesis; NAD(+) biosynthesis; nicotinate D-ribonucleotide from quinolinate: step 1/1.</text>
</comment>
<feature type="domain" description="Quinolinate phosphoribosyl transferase N-terminal" evidence="13">
    <location>
        <begin position="30"/>
        <end position="115"/>
    </location>
</feature>
<dbReference type="Pfam" id="PF01729">
    <property type="entry name" value="QRPTase_C"/>
    <property type="match status" value="1"/>
</dbReference>
<comment type="catalytic activity">
    <reaction evidence="10">
        <text>nicotinate beta-D-ribonucleotide + CO2 + diphosphate = quinolinate + 5-phospho-alpha-D-ribose 1-diphosphate + 2 H(+)</text>
        <dbReference type="Rhea" id="RHEA:12733"/>
        <dbReference type="ChEBI" id="CHEBI:15378"/>
        <dbReference type="ChEBI" id="CHEBI:16526"/>
        <dbReference type="ChEBI" id="CHEBI:29959"/>
        <dbReference type="ChEBI" id="CHEBI:33019"/>
        <dbReference type="ChEBI" id="CHEBI:57502"/>
        <dbReference type="ChEBI" id="CHEBI:58017"/>
        <dbReference type="EC" id="2.4.2.19"/>
    </reaction>
</comment>
<dbReference type="CDD" id="cd01572">
    <property type="entry name" value="QPRTase"/>
    <property type="match status" value="1"/>
</dbReference>
<comment type="subunit">
    <text evidence="4">Hexamer formed by 3 homodimers.</text>
</comment>
<comment type="function">
    <text evidence="1">Involved in the catabolism of quinolinic acid (QA).</text>
</comment>
<comment type="similarity">
    <text evidence="3">Belongs to the NadC/ModD family.</text>
</comment>
<dbReference type="SUPFAM" id="SSF54675">
    <property type="entry name" value="Nicotinate/Quinolinate PRTase N-terminal domain-like"/>
    <property type="match status" value="1"/>
</dbReference>
<evidence type="ECO:0000256" key="2">
    <source>
        <dbReference type="ARBA" id="ARBA00004893"/>
    </source>
</evidence>
<proteinExistence type="inferred from homology"/>
<dbReference type="InterPro" id="IPR004393">
    <property type="entry name" value="NadC"/>
</dbReference>
<sequence>MTSKREQKEIDATTKLIELAFEEDFSDLGDLTSLAMIPKEATATVQIVAREQGILAGFTVVKQLFAMLDKSVQIKQLVADGDVLKPQMVVAEVSGSLQSLLAGERIALNFLTHLSGIATLTRQFVDAVQGTKAQILDTRKTQPGYRLLEKQAVRAGGGTNHRMGLYDGCMIKDNHIAGWKENAADDFDDSIAAAIQYVREQITVNVPIEVEVDQLTQLEDVLDAQPDIVLLDNMSLDMLREAVAIRDKTSPPTLLEASGGVTLATVAEIAKTGIERISVGALTHSAMGLDLAFDWK</sequence>
<evidence type="ECO:0000256" key="7">
    <source>
        <dbReference type="ARBA" id="ARBA00022676"/>
    </source>
</evidence>
<dbReference type="AlphaFoldDB" id="A0A3B1DG33"/>
<dbReference type="FunFam" id="3.90.1170.20:FF:000001">
    <property type="entry name" value="Nicotinate-nucleotide diphosphorylase (Carboxylating)"/>
    <property type="match status" value="1"/>
</dbReference>
<evidence type="ECO:0000256" key="1">
    <source>
        <dbReference type="ARBA" id="ARBA00003237"/>
    </source>
</evidence>
<dbReference type="UniPathway" id="UPA00253">
    <property type="reaction ID" value="UER00331"/>
</dbReference>
<dbReference type="Pfam" id="PF02749">
    <property type="entry name" value="QRPTase_N"/>
    <property type="match status" value="1"/>
</dbReference>
<name>A0A3B1DG33_9ZZZZ</name>
<evidence type="ECO:0000256" key="8">
    <source>
        <dbReference type="ARBA" id="ARBA00022679"/>
    </source>
</evidence>
<dbReference type="FunFam" id="3.20.20.70:FF:000030">
    <property type="entry name" value="Nicotinate-nucleotide pyrophosphorylase, carboxylating"/>
    <property type="match status" value="1"/>
</dbReference>
<dbReference type="GO" id="GO:0034213">
    <property type="term" value="P:quinolinate catabolic process"/>
    <property type="evidence" value="ECO:0007669"/>
    <property type="project" value="TreeGrafter"/>
</dbReference>
<dbReference type="GO" id="GO:0005737">
    <property type="term" value="C:cytoplasm"/>
    <property type="evidence" value="ECO:0007669"/>
    <property type="project" value="TreeGrafter"/>
</dbReference>
<evidence type="ECO:0000256" key="6">
    <source>
        <dbReference type="ARBA" id="ARBA00022642"/>
    </source>
</evidence>
<dbReference type="InterPro" id="IPR013785">
    <property type="entry name" value="Aldolase_TIM"/>
</dbReference>
<keyword evidence="8 14" id="KW-0808">Transferase</keyword>
<evidence type="ECO:0000256" key="10">
    <source>
        <dbReference type="ARBA" id="ARBA00047445"/>
    </source>
</evidence>
<protein>
    <recommendedName>
        <fullName evidence="11">Probable nicotinate-nucleotide pyrophosphorylase [carboxylating]</fullName>
        <ecNumber evidence="5">2.4.2.19</ecNumber>
    </recommendedName>
    <alternativeName>
        <fullName evidence="9">Quinolinate phosphoribosyltransferase [decarboxylating]</fullName>
    </alternativeName>
</protein>
<dbReference type="PIRSF" id="PIRSF006250">
    <property type="entry name" value="NadC_ModD"/>
    <property type="match status" value="1"/>
</dbReference>
<dbReference type="InterPro" id="IPR002638">
    <property type="entry name" value="Quinolinate_PRibosylTrfase_C"/>
</dbReference>